<protein>
    <submittedName>
        <fullName evidence="2">Uncharacterized protein</fullName>
    </submittedName>
</protein>
<feature type="compositionally biased region" description="Basic and acidic residues" evidence="1">
    <location>
        <begin position="95"/>
        <end position="110"/>
    </location>
</feature>
<feature type="region of interest" description="Disordered" evidence="1">
    <location>
        <begin position="136"/>
        <end position="156"/>
    </location>
</feature>
<dbReference type="EMBL" id="HG992981">
    <property type="protein sequence ID" value="CAE7179693.1"/>
    <property type="molecule type" value="Genomic_DNA"/>
</dbReference>
<feature type="region of interest" description="Disordered" evidence="1">
    <location>
        <begin position="71"/>
        <end position="113"/>
    </location>
</feature>
<evidence type="ECO:0000313" key="3">
    <source>
        <dbReference type="Proteomes" id="UP000472372"/>
    </source>
</evidence>
<organism evidence="2 3">
    <name type="scientific">Pyrenophora teres f. teres</name>
    <dbReference type="NCBI Taxonomy" id="97479"/>
    <lineage>
        <taxon>Eukaryota</taxon>
        <taxon>Fungi</taxon>
        <taxon>Dikarya</taxon>
        <taxon>Ascomycota</taxon>
        <taxon>Pezizomycotina</taxon>
        <taxon>Dothideomycetes</taxon>
        <taxon>Pleosporomycetidae</taxon>
        <taxon>Pleosporales</taxon>
        <taxon>Pleosporineae</taxon>
        <taxon>Pleosporaceae</taxon>
        <taxon>Pyrenophora</taxon>
    </lineage>
</organism>
<feature type="compositionally biased region" description="Basic and acidic residues" evidence="1">
    <location>
        <begin position="137"/>
        <end position="156"/>
    </location>
</feature>
<gene>
    <name evidence="2" type="ORF">PTTW11_06617</name>
</gene>
<accession>A0A6S6W551</accession>
<evidence type="ECO:0000256" key="1">
    <source>
        <dbReference type="SAM" id="MobiDB-lite"/>
    </source>
</evidence>
<dbReference type="Proteomes" id="UP000472372">
    <property type="component" value="Chromosome 5"/>
</dbReference>
<reference evidence="2" key="1">
    <citation type="submission" date="2021-02" db="EMBL/GenBank/DDBJ databases">
        <authorList>
            <person name="Syme A R."/>
            <person name="Syme A R."/>
            <person name="Moolhuijzen P."/>
        </authorList>
    </citation>
    <scope>NUCLEOTIDE SEQUENCE</scope>
    <source>
        <strain evidence="2">W1-1</strain>
    </source>
</reference>
<dbReference type="AlphaFoldDB" id="A0A6S6W551"/>
<evidence type="ECO:0000313" key="2">
    <source>
        <dbReference type="EMBL" id="CAE7179693.1"/>
    </source>
</evidence>
<proteinExistence type="predicted"/>
<sequence>MPKRTIFMVGKPHERRFYSPSPPIRRQSRKSVRTIPIQSTVTKTYKFYEKDLPISPLYAQSLSHLYAAESSPSLFRSKPSKTFGVTSGSKLNADAPRESRQQKDMGEKATKPHNRNVLRPVLRQGSSAVIMDINTSNRRDLPPGRKMERRTEVEKPDQAEEIWPKVLVPHTTIYQTWLYPSHGSLKTPVARPSKSQDLTSTASLVQLRMGGRDRRCNFSERSAMLVFARARVAKRDFAEPFCKLSDSLFKDWFLRTVRGLGVDDEWAVCRLATVMKDEARAVVMEEVEIHQREVEIVAMGREEDVRASVGVVSMSERRWVSRGERRGRRVQSGEEEARRKEEHEARRREEHEGRKREFWNGVEMQLRSNRQLERERARREDEGCCKADRKSCWPRYRPRIPGTEWVKVCFRWLFGIKKEQRQAIYV</sequence>
<name>A0A6S6W551_9PLEO</name>